<evidence type="ECO:0000313" key="2">
    <source>
        <dbReference type="EMBL" id="CAG8668674.1"/>
    </source>
</evidence>
<dbReference type="AlphaFoldDB" id="A0A9N9ECU2"/>
<reference evidence="2" key="1">
    <citation type="submission" date="2021-06" db="EMBL/GenBank/DDBJ databases">
        <authorList>
            <person name="Kallberg Y."/>
            <person name="Tangrot J."/>
            <person name="Rosling A."/>
        </authorList>
    </citation>
    <scope>NUCLEOTIDE SEQUENCE</scope>
    <source>
        <strain evidence="2">UK204</strain>
    </source>
</reference>
<protein>
    <submittedName>
        <fullName evidence="2">1789_t:CDS:1</fullName>
    </submittedName>
</protein>
<proteinExistence type="predicted"/>
<evidence type="ECO:0000256" key="1">
    <source>
        <dbReference type="SAM" id="MobiDB-lite"/>
    </source>
</evidence>
<feature type="compositionally biased region" description="Basic and acidic residues" evidence="1">
    <location>
        <begin position="1"/>
        <end position="11"/>
    </location>
</feature>
<dbReference type="OrthoDB" id="2429411at2759"/>
<feature type="region of interest" description="Disordered" evidence="1">
    <location>
        <begin position="1"/>
        <end position="24"/>
    </location>
</feature>
<gene>
    <name evidence="2" type="ORF">FCALED_LOCUS11911</name>
</gene>
<dbReference type="EMBL" id="CAJVPQ010005354">
    <property type="protein sequence ID" value="CAG8668674.1"/>
    <property type="molecule type" value="Genomic_DNA"/>
</dbReference>
<sequence>MSSKRESKDQNIRTANPRQKMSAKEMRDELLRYGHEGKINLDNISKESIISNWITTFSRKWKQSMTLRNMKEAENA</sequence>
<keyword evidence="3" id="KW-1185">Reference proteome</keyword>
<comment type="caution">
    <text evidence="2">The sequence shown here is derived from an EMBL/GenBank/DDBJ whole genome shotgun (WGS) entry which is preliminary data.</text>
</comment>
<dbReference type="Proteomes" id="UP000789570">
    <property type="component" value="Unassembled WGS sequence"/>
</dbReference>
<name>A0A9N9ECU2_9GLOM</name>
<evidence type="ECO:0000313" key="3">
    <source>
        <dbReference type="Proteomes" id="UP000789570"/>
    </source>
</evidence>
<accession>A0A9N9ECU2</accession>
<organism evidence="2 3">
    <name type="scientific">Funneliformis caledonium</name>
    <dbReference type="NCBI Taxonomy" id="1117310"/>
    <lineage>
        <taxon>Eukaryota</taxon>
        <taxon>Fungi</taxon>
        <taxon>Fungi incertae sedis</taxon>
        <taxon>Mucoromycota</taxon>
        <taxon>Glomeromycotina</taxon>
        <taxon>Glomeromycetes</taxon>
        <taxon>Glomerales</taxon>
        <taxon>Glomeraceae</taxon>
        <taxon>Funneliformis</taxon>
    </lineage>
</organism>